<reference evidence="1 2" key="1">
    <citation type="submission" date="2018-06" db="EMBL/GenBank/DDBJ databases">
        <title>Genomic Encyclopedia of Type Strains, Phase III (KMG-III): the genomes of soil and plant-associated and newly described type strains.</title>
        <authorList>
            <person name="Whitman W."/>
        </authorList>
    </citation>
    <scope>NUCLEOTIDE SEQUENCE [LARGE SCALE GENOMIC DNA]</scope>
    <source>
        <strain evidence="1 2">CECT 5889</strain>
    </source>
</reference>
<protein>
    <submittedName>
        <fullName evidence="1">Uncharacterized protein</fullName>
    </submittedName>
</protein>
<proteinExistence type="predicted"/>
<dbReference type="AlphaFoldDB" id="A0A2V4V8X7"/>
<comment type="caution">
    <text evidence="1">The sequence shown here is derived from an EMBL/GenBank/DDBJ whole genome shotgun (WGS) entry which is preliminary data.</text>
</comment>
<name>A0A2V4V8X7_9GAMM</name>
<dbReference type="Proteomes" id="UP000247746">
    <property type="component" value="Unassembled WGS sequence"/>
</dbReference>
<sequence>MNNLSMINIQQGYNPEVFYSELIVDGVLLSEWLAEYIDKSTQLKRLGVKELGLSLNLDLYSDTKIVWYYLGQLGDGNVSYVPLLVCPEDNDLSCTTIITEQYIIDDKVVWKRFGLLTGSIEKQNPDAIDWFDTVPELTFAKDNFEKVFSQFMRDFTEAYQHRDEFVDIDFPTNFRIK</sequence>
<evidence type="ECO:0000313" key="2">
    <source>
        <dbReference type="Proteomes" id="UP000247746"/>
    </source>
</evidence>
<evidence type="ECO:0000313" key="1">
    <source>
        <dbReference type="EMBL" id="PYE41200.1"/>
    </source>
</evidence>
<organism evidence="1 2">
    <name type="scientific">Psychrobacter fozii</name>
    <dbReference type="NCBI Taxonomy" id="198480"/>
    <lineage>
        <taxon>Bacteria</taxon>
        <taxon>Pseudomonadati</taxon>
        <taxon>Pseudomonadota</taxon>
        <taxon>Gammaproteobacteria</taxon>
        <taxon>Moraxellales</taxon>
        <taxon>Moraxellaceae</taxon>
        <taxon>Psychrobacter</taxon>
    </lineage>
</organism>
<dbReference type="EMBL" id="QJSU01000001">
    <property type="protein sequence ID" value="PYE41200.1"/>
    <property type="molecule type" value="Genomic_DNA"/>
</dbReference>
<dbReference type="RefSeq" id="WP_181416219.1">
    <property type="nucleotide sequence ID" value="NZ_QJSU01000001.1"/>
</dbReference>
<gene>
    <name evidence="1" type="ORF">DFP82_101523</name>
</gene>
<accession>A0A2V4V8X7</accession>
<keyword evidence="2" id="KW-1185">Reference proteome</keyword>